<dbReference type="AlphaFoldDB" id="A0A9D1NB62"/>
<dbReference type="EMBL" id="DVOE01000092">
    <property type="protein sequence ID" value="HIU99421.1"/>
    <property type="molecule type" value="Genomic_DNA"/>
</dbReference>
<feature type="transmembrane region" description="Helical" evidence="17">
    <location>
        <begin position="74"/>
        <end position="91"/>
    </location>
</feature>
<feature type="transmembrane region" description="Helical" evidence="17">
    <location>
        <begin position="40"/>
        <end position="62"/>
    </location>
</feature>
<evidence type="ECO:0000256" key="5">
    <source>
        <dbReference type="ARBA" id="ARBA00022475"/>
    </source>
</evidence>
<dbReference type="EC" id="3.6.1.27" evidence="3 17"/>
<accession>A0A9D1NB62</accession>
<dbReference type="HAMAP" id="MF_01006">
    <property type="entry name" value="Undec_diphosphatase"/>
    <property type="match status" value="1"/>
</dbReference>
<evidence type="ECO:0000256" key="10">
    <source>
        <dbReference type="ARBA" id="ARBA00022989"/>
    </source>
</evidence>
<evidence type="ECO:0000256" key="6">
    <source>
        <dbReference type="ARBA" id="ARBA00022692"/>
    </source>
</evidence>
<comment type="caution">
    <text evidence="18">The sequence shown here is derived from an EMBL/GenBank/DDBJ whole genome shotgun (WGS) entry which is preliminary data.</text>
</comment>
<sequence length="256" mass="26804">MTVLQALVLGIVQGLTEFLPVSSSGHLLLLEKLGVGTPDLFFNICLHLGTLLSVLVCMRRDIAALFGKDGRKTLFLIFFACLPTGVIALLFETFAPGLARGAALPFGFMATTVLLVVSHFLAPSSRPLDTRSALAAGAVQGIAVLPGLSRSGATVAALRLAGVEKTEAARFSFLLSVPVIVASALYEGVSLASAGTPPAADPLAVAVGVTAAFFSGTVAVRFFLTLFERRSLIPFAVYTAMLSAFSFLLYYTPLFA</sequence>
<dbReference type="InterPro" id="IPR003824">
    <property type="entry name" value="UppP"/>
</dbReference>
<evidence type="ECO:0000256" key="8">
    <source>
        <dbReference type="ARBA" id="ARBA00022960"/>
    </source>
</evidence>
<keyword evidence="10 17" id="KW-1133">Transmembrane helix</keyword>
<feature type="transmembrane region" description="Helical" evidence="17">
    <location>
        <begin position="168"/>
        <end position="186"/>
    </location>
</feature>
<comment type="subcellular location">
    <subcellularLocation>
        <location evidence="1 17">Cell membrane</location>
        <topology evidence="1 17">Multi-pass membrane protein</topology>
    </subcellularLocation>
</comment>
<keyword evidence="6 17" id="KW-0812">Transmembrane</keyword>
<dbReference type="GO" id="GO:0005886">
    <property type="term" value="C:plasma membrane"/>
    <property type="evidence" value="ECO:0007669"/>
    <property type="project" value="UniProtKB-SubCell"/>
</dbReference>
<evidence type="ECO:0000256" key="1">
    <source>
        <dbReference type="ARBA" id="ARBA00004651"/>
    </source>
</evidence>
<reference evidence="18" key="2">
    <citation type="journal article" date="2021" name="PeerJ">
        <title>Extensive microbial diversity within the chicken gut microbiome revealed by metagenomics and culture.</title>
        <authorList>
            <person name="Gilroy R."/>
            <person name="Ravi A."/>
            <person name="Getino M."/>
            <person name="Pursley I."/>
            <person name="Horton D.L."/>
            <person name="Alikhan N.F."/>
            <person name="Baker D."/>
            <person name="Gharbi K."/>
            <person name="Hall N."/>
            <person name="Watson M."/>
            <person name="Adriaenssens E.M."/>
            <person name="Foster-Nyarko E."/>
            <person name="Jarju S."/>
            <person name="Secka A."/>
            <person name="Antonio M."/>
            <person name="Oren A."/>
            <person name="Chaudhuri R.R."/>
            <person name="La Ragione R."/>
            <person name="Hildebrand F."/>
            <person name="Pallen M.J."/>
        </authorList>
    </citation>
    <scope>NUCLEOTIDE SEQUENCE</scope>
    <source>
        <strain evidence="18">10406</strain>
    </source>
</reference>
<feature type="transmembrane region" description="Helical" evidence="17">
    <location>
        <begin position="231"/>
        <end position="251"/>
    </location>
</feature>
<proteinExistence type="inferred from homology"/>
<keyword evidence="13 17" id="KW-0961">Cell wall biogenesis/degradation</keyword>
<keyword evidence="9 17" id="KW-0573">Peptidoglycan synthesis</keyword>
<feature type="transmembrane region" description="Helical" evidence="17">
    <location>
        <begin position="206"/>
        <end position="224"/>
    </location>
</feature>
<keyword evidence="7 17" id="KW-0378">Hydrolase</keyword>
<evidence type="ECO:0000256" key="3">
    <source>
        <dbReference type="ARBA" id="ARBA00012374"/>
    </source>
</evidence>
<dbReference type="GO" id="GO:0071555">
    <property type="term" value="P:cell wall organization"/>
    <property type="evidence" value="ECO:0007669"/>
    <property type="project" value="UniProtKB-KW"/>
</dbReference>
<evidence type="ECO:0000313" key="18">
    <source>
        <dbReference type="EMBL" id="HIU99421.1"/>
    </source>
</evidence>
<dbReference type="PANTHER" id="PTHR30622">
    <property type="entry name" value="UNDECAPRENYL-DIPHOSPHATASE"/>
    <property type="match status" value="1"/>
</dbReference>
<dbReference type="GO" id="GO:0009252">
    <property type="term" value="P:peptidoglycan biosynthetic process"/>
    <property type="evidence" value="ECO:0007669"/>
    <property type="project" value="UniProtKB-KW"/>
</dbReference>
<keyword evidence="5 17" id="KW-1003">Cell membrane</keyword>
<gene>
    <name evidence="17" type="primary">uppP</name>
    <name evidence="18" type="ORF">IAC73_06230</name>
</gene>
<keyword evidence="8 17" id="KW-0133">Cell shape</keyword>
<dbReference type="GO" id="GO:0050380">
    <property type="term" value="F:undecaprenyl-diphosphatase activity"/>
    <property type="evidence" value="ECO:0007669"/>
    <property type="project" value="UniProtKB-UniRule"/>
</dbReference>
<comment type="miscellaneous">
    <text evidence="17">Bacitracin is thought to be involved in the inhibition of peptidoglycan synthesis by sequestering undecaprenyl diphosphate, thereby reducing the pool of lipid carrier available.</text>
</comment>
<feature type="transmembrane region" description="Helical" evidence="17">
    <location>
        <begin position="103"/>
        <end position="122"/>
    </location>
</feature>
<keyword evidence="11 17" id="KW-0472">Membrane</keyword>
<evidence type="ECO:0000256" key="7">
    <source>
        <dbReference type="ARBA" id="ARBA00022801"/>
    </source>
</evidence>
<name>A0A9D1NB62_9FIRM</name>
<dbReference type="GO" id="GO:0046677">
    <property type="term" value="P:response to antibiotic"/>
    <property type="evidence" value="ECO:0007669"/>
    <property type="project" value="UniProtKB-UniRule"/>
</dbReference>
<reference evidence="18" key="1">
    <citation type="submission" date="2020-10" db="EMBL/GenBank/DDBJ databases">
        <authorList>
            <person name="Gilroy R."/>
        </authorList>
    </citation>
    <scope>NUCLEOTIDE SEQUENCE</scope>
    <source>
        <strain evidence="18">10406</strain>
    </source>
</reference>
<evidence type="ECO:0000256" key="14">
    <source>
        <dbReference type="ARBA" id="ARBA00032707"/>
    </source>
</evidence>
<dbReference type="PANTHER" id="PTHR30622:SF2">
    <property type="entry name" value="UNDECAPRENYL-DIPHOSPHATASE"/>
    <property type="match status" value="1"/>
</dbReference>
<dbReference type="Proteomes" id="UP000886857">
    <property type="component" value="Unassembled WGS sequence"/>
</dbReference>
<comment type="function">
    <text evidence="17">Catalyzes the dephosphorylation of undecaprenyl diphosphate (UPP). Confers resistance to bacitracin.</text>
</comment>
<evidence type="ECO:0000256" key="2">
    <source>
        <dbReference type="ARBA" id="ARBA00010621"/>
    </source>
</evidence>
<evidence type="ECO:0000313" key="19">
    <source>
        <dbReference type="Proteomes" id="UP000886857"/>
    </source>
</evidence>
<organism evidence="18 19">
    <name type="scientific">Candidatus Limadaptatus stercoripullorum</name>
    <dbReference type="NCBI Taxonomy" id="2840846"/>
    <lineage>
        <taxon>Bacteria</taxon>
        <taxon>Bacillati</taxon>
        <taxon>Bacillota</taxon>
        <taxon>Clostridia</taxon>
        <taxon>Eubacteriales</taxon>
        <taxon>Candidatus Limadaptatus</taxon>
    </lineage>
</organism>
<evidence type="ECO:0000256" key="15">
    <source>
        <dbReference type="ARBA" id="ARBA00032932"/>
    </source>
</evidence>
<evidence type="ECO:0000256" key="11">
    <source>
        <dbReference type="ARBA" id="ARBA00023136"/>
    </source>
</evidence>
<keyword evidence="12 17" id="KW-0046">Antibiotic resistance</keyword>
<protein>
    <recommendedName>
        <fullName evidence="4 17">Undecaprenyl-diphosphatase</fullName>
        <ecNumber evidence="3 17">3.6.1.27</ecNumber>
    </recommendedName>
    <alternativeName>
        <fullName evidence="15 17">Bacitracin resistance protein</fullName>
    </alternativeName>
    <alternativeName>
        <fullName evidence="14 17">Undecaprenyl pyrophosphate phosphatase</fullName>
    </alternativeName>
</protein>
<comment type="similarity">
    <text evidence="2 17">Belongs to the UppP family.</text>
</comment>
<evidence type="ECO:0000256" key="4">
    <source>
        <dbReference type="ARBA" id="ARBA00021581"/>
    </source>
</evidence>
<evidence type="ECO:0000256" key="13">
    <source>
        <dbReference type="ARBA" id="ARBA00023316"/>
    </source>
</evidence>
<evidence type="ECO:0000256" key="17">
    <source>
        <dbReference type="HAMAP-Rule" id="MF_01006"/>
    </source>
</evidence>
<evidence type="ECO:0000256" key="16">
    <source>
        <dbReference type="ARBA" id="ARBA00047594"/>
    </source>
</evidence>
<dbReference type="GO" id="GO:0008360">
    <property type="term" value="P:regulation of cell shape"/>
    <property type="evidence" value="ECO:0007669"/>
    <property type="project" value="UniProtKB-KW"/>
</dbReference>
<dbReference type="Pfam" id="PF02673">
    <property type="entry name" value="BacA"/>
    <property type="match status" value="1"/>
</dbReference>
<comment type="catalytic activity">
    <reaction evidence="16 17">
        <text>di-trans,octa-cis-undecaprenyl diphosphate + H2O = di-trans,octa-cis-undecaprenyl phosphate + phosphate + H(+)</text>
        <dbReference type="Rhea" id="RHEA:28094"/>
        <dbReference type="ChEBI" id="CHEBI:15377"/>
        <dbReference type="ChEBI" id="CHEBI:15378"/>
        <dbReference type="ChEBI" id="CHEBI:43474"/>
        <dbReference type="ChEBI" id="CHEBI:58405"/>
        <dbReference type="ChEBI" id="CHEBI:60392"/>
        <dbReference type="EC" id="3.6.1.27"/>
    </reaction>
</comment>
<evidence type="ECO:0000256" key="12">
    <source>
        <dbReference type="ARBA" id="ARBA00023251"/>
    </source>
</evidence>
<evidence type="ECO:0000256" key="9">
    <source>
        <dbReference type="ARBA" id="ARBA00022984"/>
    </source>
</evidence>